<organism evidence="1">
    <name type="scientific">mine drainage metagenome</name>
    <dbReference type="NCBI Taxonomy" id="410659"/>
    <lineage>
        <taxon>unclassified sequences</taxon>
        <taxon>metagenomes</taxon>
        <taxon>ecological metagenomes</taxon>
    </lineage>
</organism>
<dbReference type="SUPFAM" id="SSF56954">
    <property type="entry name" value="Outer membrane efflux proteins (OEP)"/>
    <property type="match status" value="1"/>
</dbReference>
<reference evidence="1" key="2">
    <citation type="journal article" date="2014" name="ISME J.">
        <title>Microbial stratification in low pH oxic and suboxic macroscopic growths along an acid mine drainage.</title>
        <authorList>
            <person name="Mendez-Garcia C."/>
            <person name="Mesa V."/>
            <person name="Sprenger R.R."/>
            <person name="Richter M."/>
            <person name="Diez M.S."/>
            <person name="Solano J."/>
            <person name="Bargiela R."/>
            <person name="Golyshina O.V."/>
            <person name="Manteca A."/>
            <person name="Ramos J.L."/>
            <person name="Gallego J.R."/>
            <person name="Llorente I."/>
            <person name="Martins Dos Santos V.A."/>
            <person name="Jensen O.N."/>
            <person name="Pelaez A.I."/>
            <person name="Sanchez J."/>
            <person name="Ferrer M."/>
        </authorList>
    </citation>
    <scope>NUCLEOTIDE SEQUENCE</scope>
</reference>
<feature type="non-terminal residue" evidence="1">
    <location>
        <position position="1"/>
    </location>
</feature>
<gene>
    <name evidence="1" type="ORF">B2A_10587</name>
</gene>
<name>T0Z9A6_9ZZZZ</name>
<dbReference type="Pfam" id="PF02321">
    <property type="entry name" value="OEP"/>
    <property type="match status" value="2"/>
</dbReference>
<proteinExistence type="predicted"/>
<dbReference type="PANTHER" id="PTHR30203:SF24">
    <property type="entry name" value="BLR4935 PROTEIN"/>
    <property type="match status" value="1"/>
</dbReference>
<protein>
    <submittedName>
        <fullName evidence="1">Outer membrane efflux protein</fullName>
    </submittedName>
</protein>
<dbReference type="Gene3D" id="1.20.1600.10">
    <property type="entry name" value="Outer membrane efflux proteins (OEP)"/>
    <property type="match status" value="1"/>
</dbReference>
<dbReference type="PANTHER" id="PTHR30203">
    <property type="entry name" value="OUTER MEMBRANE CATION EFFLUX PROTEIN"/>
    <property type="match status" value="1"/>
</dbReference>
<dbReference type="EMBL" id="AUZZ01007624">
    <property type="protein sequence ID" value="EQD41598.1"/>
    <property type="molecule type" value="Genomic_DNA"/>
</dbReference>
<sequence>CGRLARLARDRAALARSEQAQARLGVAAQVADAWYQLALLRARVRIWKSTLRSVDILYRGTQQKYAVGAAAVLDLEQTKLLRHTAESGLQQARAERRAAQRVLDVLLGRIPSAPIVLPALRPASRPLPAEPLWIEKARRAQPLLRIAARQIAVGNAQAGTLRATRLPTVTASVDYGVDTVPTPRVGDLGWEVFLGVRMPIFNFGAQRDRIADADARVAALRAARRSVLLQI</sequence>
<comment type="caution">
    <text evidence="1">The sequence shown here is derived from an EMBL/GenBank/DDBJ whole genome shotgun (WGS) entry which is preliminary data.</text>
</comment>
<dbReference type="GO" id="GO:0015562">
    <property type="term" value="F:efflux transmembrane transporter activity"/>
    <property type="evidence" value="ECO:0007669"/>
    <property type="project" value="InterPro"/>
</dbReference>
<feature type="non-terminal residue" evidence="1">
    <location>
        <position position="231"/>
    </location>
</feature>
<dbReference type="InterPro" id="IPR003423">
    <property type="entry name" value="OMP_efflux"/>
</dbReference>
<accession>T0Z9A6</accession>
<dbReference type="InterPro" id="IPR010131">
    <property type="entry name" value="MdtP/NodT-like"/>
</dbReference>
<evidence type="ECO:0000313" key="1">
    <source>
        <dbReference type="EMBL" id="EQD41598.1"/>
    </source>
</evidence>
<dbReference type="AlphaFoldDB" id="T0Z9A6"/>
<reference evidence="1" key="1">
    <citation type="submission" date="2013-08" db="EMBL/GenBank/DDBJ databases">
        <authorList>
            <person name="Mendez C."/>
            <person name="Richter M."/>
            <person name="Ferrer M."/>
            <person name="Sanchez J."/>
        </authorList>
    </citation>
    <scope>NUCLEOTIDE SEQUENCE</scope>
</reference>